<evidence type="ECO:0000313" key="3">
    <source>
        <dbReference type="EMBL" id="KAI5068675.1"/>
    </source>
</evidence>
<feature type="compositionally biased region" description="Acidic residues" evidence="1">
    <location>
        <begin position="15"/>
        <end position="30"/>
    </location>
</feature>
<comment type="caution">
    <text evidence="3">The sequence shown here is derived from an EMBL/GenBank/DDBJ whole genome shotgun (WGS) entry which is preliminary data.</text>
</comment>
<dbReference type="EMBL" id="JABFUD020000016">
    <property type="protein sequence ID" value="KAI5068675.1"/>
    <property type="molecule type" value="Genomic_DNA"/>
</dbReference>
<dbReference type="Proteomes" id="UP000886520">
    <property type="component" value="Chromosome 16"/>
</dbReference>
<feature type="compositionally biased region" description="Acidic residues" evidence="1">
    <location>
        <begin position="588"/>
        <end position="609"/>
    </location>
</feature>
<gene>
    <name evidence="3" type="ORF">GOP47_0017020</name>
</gene>
<accession>A0A9D4UIU6</accession>
<evidence type="ECO:0000259" key="2">
    <source>
        <dbReference type="Pfam" id="PF06985"/>
    </source>
</evidence>
<dbReference type="InterPro" id="IPR010730">
    <property type="entry name" value="HET"/>
</dbReference>
<feature type="domain" description="Heterokaryon incompatibility" evidence="2">
    <location>
        <begin position="98"/>
        <end position="208"/>
    </location>
</feature>
<dbReference type="PANTHER" id="PTHR24148:SF64">
    <property type="entry name" value="HETEROKARYON INCOMPATIBILITY DOMAIN-CONTAINING PROTEIN"/>
    <property type="match status" value="1"/>
</dbReference>
<sequence length="743" mass="84143">MHRIDEAALACPDGEKEESDTEEEEDLEDLDTTRRISWVKENIEEPRREGDKQRAQFLATAHLQPPQVLRVIDIESTCSRGHVMLLDYQTVQDSSHGYSAISHTFGQDVYSIFDCQCACDFSSSNASMPPRCRDHPCPHNVAGKCKDQRDKVVNDILQMCHNLRKAGVAYAWHDGVCIAQHDDKELKATIQSMGWIYSTANETIIFLHYVGKPMAPVSPHGSGYELVCRWHTRVWTLQEAALSKMRRYCVRVCNPPLRFCPYYRSCHTLKKLVRKIKEFEETIAAWYSFESSEIDVITEERFMVDYIQEAEGVLCQLRLTAQRLRENHSLWSEANETLGLDGWYACINSWYSCLTRLKETLQETCLGFPTLGAVLANCSKRDSKHVGDRINSVLTLAGLKGFVAPKEFKEGNGSIEEWTIDFFNQQGQGGLALALFSINVGHPKAADDMLRTLTWVPLLWKPIREPEIDGIRERTKSWGIKFKVCQDRRLQVEGELECVALAFTLKLKEVEAGSPANRLAKEESLGNEDLLTDNMVIAEETSDKSCTDSDQDSFGDDHVQEEADFSTDEVDGDEANFHKTCTEQQVSELEEDEESKGEQDEEEEDDDELEVVAQNVKGKEILDLQLNVSIEGFIDTLLVRFLDTDIIMGAATFFPVQLNEGGDGLRIGECEIKEGESFNAYLLGPLHYDEKVECLIVQGNMSDVVSKIGICTMFTKLTRIFQIETGKAIDHPAYKIVKKLVFR</sequence>
<dbReference type="OrthoDB" id="6329284at2759"/>
<evidence type="ECO:0000256" key="1">
    <source>
        <dbReference type="SAM" id="MobiDB-lite"/>
    </source>
</evidence>
<dbReference type="InterPro" id="IPR052895">
    <property type="entry name" value="HetReg/Transcr_Mod"/>
</dbReference>
<feature type="region of interest" description="Disordered" evidence="1">
    <location>
        <begin position="583"/>
        <end position="609"/>
    </location>
</feature>
<evidence type="ECO:0000313" key="4">
    <source>
        <dbReference type="Proteomes" id="UP000886520"/>
    </source>
</evidence>
<dbReference type="Pfam" id="PF06985">
    <property type="entry name" value="HET"/>
    <property type="match status" value="1"/>
</dbReference>
<proteinExistence type="predicted"/>
<protein>
    <recommendedName>
        <fullName evidence="2">Heterokaryon incompatibility domain-containing protein</fullName>
    </recommendedName>
</protein>
<reference evidence="3" key="1">
    <citation type="submission" date="2021-01" db="EMBL/GenBank/DDBJ databases">
        <title>Adiantum capillus-veneris genome.</title>
        <authorList>
            <person name="Fang Y."/>
            <person name="Liao Q."/>
        </authorList>
    </citation>
    <scope>NUCLEOTIDE SEQUENCE</scope>
    <source>
        <strain evidence="3">H3</strain>
        <tissue evidence="3">Leaf</tissue>
    </source>
</reference>
<keyword evidence="4" id="KW-1185">Reference proteome</keyword>
<dbReference type="PANTHER" id="PTHR24148">
    <property type="entry name" value="ANKYRIN REPEAT DOMAIN-CONTAINING PROTEIN 39 HOMOLOG-RELATED"/>
    <property type="match status" value="1"/>
</dbReference>
<dbReference type="AlphaFoldDB" id="A0A9D4UIU6"/>
<feature type="region of interest" description="Disordered" evidence="1">
    <location>
        <begin position="1"/>
        <end position="32"/>
    </location>
</feature>
<organism evidence="3 4">
    <name type="scientific">Adiantum capillus-veneris</name>
    <name type="common">Maidenhair fern</name>
    <dbReference type="NCBI Taxonomy" id="13818"/>
    <lineage>
        <taxon>Eukaryota</taxon>
        <taxon>Viridiplantae</taxon>
        <taxon>Streptophyta</taxon>
        <taxon>Embryophyta</taxon>
        <taxon>Tracheophyta</taxon>
        <taxon>Polypodiopsida</taxon>
        <taxon>Polypodiidae</taxon>
        <taxon>Polypodiales</taxon>
        <taxon>Pteridineae</taxon>
        <taxon>Pteridaceae</taxon>
        <taxon>Vittarioideae</taxon>
        <taxon>Adiantum</taxon>
    </lineage>
</organism>
<name>A0A9D4UIU6_ADICA</name>